<organism evidence="3 4">
    <name type="scientific">Janthinobacterium lividum</name>
    <dbReference type="NCBI Taxonomy" id="29581"/>
    <lineage>
        <taxon>Bacteria</taxon>
        <taxon>Pseudomonadati</taxon>
        <taxon>Pseudomonadota</taxon>
        <taxon>Betaproteobacteria</taxon>
        <taxon>Burkholderiales</taxon>
        <taxon>Oxalobacteraceae</taxon>
        <taxon>Janthinobacterium</taxon>
    </lineage>
</organism>
<evidence type="ECO:0000313" key="4">
    <source>
        <dbReference type="Proteomes" id="UP000305681"/>
    </source>
</evidence>
<dbReference type="AlphaFoldDB" id="A0A5C4NNT5"/>
<evidence type="ECO:0000259" key="2">
    <source>
        <dbReference type="PROSITE" id="PS50405"/>
    </source>
</evidence>
<feature type="domain" description="GST C-terminal" evidence="2">
    <location>
        <begin position="94"/>
        <end position="216"/>
    </location>
</feature>
<feature type="domain" description="GST N-terminal" evidence="1">
    <location>
        <begin position="8"/>
        <end position="91"/>
    </location>
</feature>
<dbReference type="PANTHER" id="PTHR44051">
    <property type="entry name" value="GLUTATHIONE S-TRANSFERASE-RELATED"/>
    <property type="match status" value="1"/>
</dbReference>
<dbReference type="InterPro" id="IPR036249">
    <property type="entry name" value="Thioredoxin-like_sf"/>
</dbReference>
<dbReference type="Gene3D" id="3.40.30.10">
    <property type="entry name" value="Glutaredoxin"/>
    <property type="match status" value="1"/>
</dbReference>
<dbReference type="EMBL" id="VDGE01000009">
    <property type="protein sequence ID" value="TNC75128.1"/>
    <property type="molecule type" value="Genomic_DNA"/>
</dbReference>
<sequence>MHCITSPVGSFELYTDSSPNGFKATIALAELGLPYQLRHVRIDQGEHRLPAFLALNPHGRIPVLVDHATGITVFESAAILLYLAEKTGRLLPAAPAQRWAAITWLQFHAASMGPVLGQRVHFEVEERGANAAATAHFRQLCGAALATMDGRLAANAYLAGDDYSIADIASFGWLHIARIVGFDLSAWPHVSNWYARVAARPAVQLGVTIPASATGA</sequence>
<dbReference type="InterPro" id="IPR004045">
    <property type="entry name" value="Glutathione_S-Trfase_N"/>
</dbReference>
<dbReference type="Pfam" id="PF13409">
    <property type="entry name" value="GST_N_2"/>
    <property type="match status" value="1"/>
</dbReference>
<keyword evidence="3" id="KW-0808">Transferase</keyword>
<accession>A0A5C4NNT5</accession>
<dbReference type="Pfam" id="PF00043">
    <property type="entry name" value="GST_C"/>
    <property type="match status" value="1"/>
</dbReference>
<dbReference type="SUPFAM" id="SSF47616">
    <property type="entry name" value="GST C-terminal domain-like"/>
    <property type="match status" value="1"/>
</dbReference>
<name>A0A5C4NNT5_9BURK</name>
<dbReference type="PROSITE" id="PS50404">
    <property type="entry name" value="GST_NTER"/>
    <property type="match status" value="1"/>
</dbReference>
<dbReference type="SFLD" id="SFLDG00358">
    <property type="entry name" value="Main_(cytGST)"/>
    <property type="match status" value="1"/>
</dbReference>
<dbReference type="GO" id="GO:0016740">
    <property type="term" value="F:transferase activity"/>
    <property type="evidence" value="ECO:0007669"/>
    <property type="project" value="UniProtKB-KW"/>
</dbReference>
<evidence type="ECO:0000313" key="3">
    <source>
        <dbReference type="EMBL" id="TNC75128.1"/>
    </source>
</evidence>
<dbReference type="PANTHER" id="PTHR44051:SF22">
    <property type="entry name" value="DISULFIDE-BOND OXIDOREDUCTASE YGHU"/>
    <property type="match status" value="1"/>
</dbReference>
<dbReference type="CDD" id="cd03048">
    <property type="entry name" value="GST_N_Ure2p_like"/>
    <property type="match status" value="1"/>
</dbReference>
<dbReference type="InterPro" id="IPR036282">
    <property type="entry name" value="Glutathione-S-Trfase_C_sf"/>
</dbReference>
<dbReference type="InterPro" id="IPR040079">
    <property type="entry name" value="Glutathione_S-Trfase"/>
</dbReference>
<dbReference type="PROSITE" id="PS50405">
    <property type="entry name" value="GST_CTER"/>
    <property type="match status" value="1"/>
</dbReference>
<proteinExistence type="predicted"/>
<protein>
    <submittedName>
        <fullName evidence="3">Glutathione S-transferase family protein</fullName>
    </submittedName>
</protein>
<dbReference type="RefSeq" id="WP_139091874.1">
    <property type="nucleotide sequence ID" value="NZ_VDGE01000009.1"/>
</dbReference>
<gene>
    <name evidence="3" type="ORF">FHI69_20915</name>
</gene>
<dbReference type="InterPro" id="IPR010987">
    <property type="entry name" value="Glutathione-S-Trfase_C-like"/>
</dbReference>
<dbReference type="SUPFAM" id="SSF52833">
    <property type="entry name" value="Thioredoxin-like"/>
    <property type="match status" value="1"/>
</dbReference>
<dbReference type="Proteomes" id="UP000305681">
    <property type="component" value="Unassembled WGS sequence"/>
</dbReference>
<dbReference type="Gene3D" id="1.20.1050.10">
    <property type="match status" value="1"/>
</dbReference>
<evidence type="ECO:0000259" key="1">
    <source>
        <dbReference type="PROSITE" id="PS50404"/>
    </source>
</evidence>
<dbReference type="SFLD" id="SFLDG01150">
    <property type="entry name" value="Main.1:_Beta-like"/>
    <property type="match status" value="1"/>
</dbReference>
<dbReference type="SFLD" id="SFLDS00019">
    <property type="entry name" value="Glutathione_Transferase_(cytos"/>
    <property type="match status" value="1"/>
</dbReference>
<dbReference type="InterPro" id="IPR004046">
    <property type="entry name" value="GST_C"/>
</dbReference>
<dbReference type="SFLD" id="SFLDG01151">
    <property type="entry name" value="Main.2:_Nu-like"/>
    <property type="match status" value="1"/>
</dbReference>
<comment type="caution">
    <text evidence="3">The sequence shown here is derived from an EMBL/GenBank/DDBJ whole genome shotgun (WGS) entry which is preliminary data.</text>
</comment>
<reference evidence="3 4" key="1">
    <citation type="submission" date="2019-06" db="EMBL/GenBank/DDBJ databases">
        <title>Genome sequence of Janthinobacterium lividum UCD_MED1.</title>
        <authorList>
            <person name="De Leon M.E."/>
            <person name="Jospin G."/>
        </authorList>
    </citation>
    <scope>NUCLEOTIDE SEQUENCE [LARGE SCALE GENOMIC DNA]</scope>
    <source>
        <strain evidence="3 4">UCD_MED1</strain>
    </source>
</reference>